<comment type="caution">
    <text evidence="1">The sequence shown here is derived from an EMBL/GenBank/DDBJ whole genome shotgun (WGS) entry which is preliminary data.</text>
</comment>
<accession>A0A7Y9TAZ4</accession>
<protein>
    <recommendedName>
        <fullName evidence="3">TetR family transcriptional regulator</fullName>
    </recommendedName>
</protein>
<name>A0A7Y9TAZ4_9BACT</name>
<sequence>MESLSEAFQEIADRLAQVGEQSKPETAWKAIVKTYLSLEYCDHVEYGCPLPALAPEMARVDKAMKPRIFEELKKYRSRMLPFMPGRRTADKERAFFSIFSTMVGAIEIARMLPEPVMREKVLASARELLLRSF</sequence>
<dbReference type="Proteomes" id="UP000534186">
    <property type="component" value="Unassembled WGS sequence"/>
</dbReference>
<evidence type="ECO:0000313" key="2">
    <source>
        <dbReference type="Proteomes" id="UP000534186"/>
    </source>
</evidence>
<organism evidence="1 2">
    <name type="scientific">Tunturiibacter lichenicola</name>
    <dbReference type="NCBI Taxonomy" id="2051959"/>
    <lineage>
        <taxon>Bacteria</taxon>
        <taxon>Pseudomonadati</taxon>
        <taxon>Acidobacteriota</taxon>
        <taxon>Terriglobia</taxon>
        <taxon>Terriglobales</taxon>
        <taxon>Acidobacteriaceae</taxon>
        <taxon>Tunturiibacter</taxon>
    </lineage>
</organism>
<gene>
    <name evidence="1" type="ORF">HDF12_003064</name>
</gene>
<proteinExistence type="predicted"/>
<dbReference type="AlphaFoldDB" id="A0A7Y9TAZ4"/>
<dbReference type="InterPro" id="IPR036271">
    <property type="entry name" value="Tet_transcr_reg_TetR-rel_C_sf"/>
</dbReference>
<dbReference type="SUPFAM" id="SSF48498">
    <property type="entry name" value="Tetracyclin repressor-like, C-terminal domain"/>
    <property type="match status" value="1"/>
</dbReference>
<evidence type="ECO:0008006" key="3">
    <source>
        <dbReference type="Google" id="ProtNLM"/>
    </source>
</evidence>
<dbReference type="EMBL" id="JACCCV010000002">
    <property type="protein sequence ID" value="NYF52665.1"/>
    <property type="molecule type" value="Genomic_DNA"/>
</dbReference>
<evidence type="ECO:0000313" key="1">
    <source>
        <dbReference type="EMBL" id="NYF52665.1"/>
    </source>
</evidence>
<dbReference type="Gene3D" id="1.10.357.10">
    <property type="entry name" value="Tetracycline Repressor, domain 2"/>
    <property type="match status" value="1"/>
</dbReference>
<reference evidence="1 2" key="1">
    <citation type="submission" date="2020-07" db="EMBL/GenBank/DDBJ databases">
        <title>Genomic Encyclopedia of Type Strains, Phase IV (KMG-V): Genome sequencing to study the core and pangenomes of soil and plant-associated prokaryotes.</title>
        <authorList>
            <person name="Whitman W."/>
        </authorList>
    </citation>
    <scope>NUCLEOTIDE SEQUENCE [LARGE SCALE GENOMIC DNA]</scope>
    <source>
        <strain evidence="1 2">M8UP30</strain>
    </source>
</reference>